<protein>
    <submittedName>
        <fullName evidence="6 7">Uncharacterized protein LOC131801277</fullName>
    </submittedName>
    <submittedName>
        <fullName evidence="8">Uncharacterized protein LOC131802346</fullName>
    </submittedName>
    <submittedName>
        <fullName evidence="9 10">Uncharacterized protein LOC131802737</fullName>
    </submittedName>
    <submittedName>
        <fullName evidence="13">Uncharacterized protein LOC131803047</fullName>
    </submittedName>
    <submittedName>
        <fullName evidence="15">Uncharacterized protein LOC131803982</fullName>
    </submittedName>
    <submittedName>
        <fullName evidence="16 17">Uncharacterized protein LOC131804033</fullName>
    </submittedName>
    <submittedName>
        <fullName evidence="18 19">Uncharacterized protein LOC131806641</fullName>
    </submittedName>
    <submittedName>
        <fullName evidence="20 21">Uncharacterized protein LOC131806704</fullName>
    </submittedName>
    <submittedName>
        <fullName evidence="22 23">Uncharacterized protein LOC131806752</fullName>
    </submittedName>
    <submittedName>
        <fullName evidence="25">Uncharacterized protein LOC131806907</fullName>
    </submittedName>
</protein>
<evidence type="ECO:0000313" key="17">
    <source>
        <dbReference type="RefSeq" id="XP_058982248.1"/>
    </source>
</evidence>
<keyword evidence="1" id="KW-0175">Coiled coil</keyword>
<evidence type="ECO:0000313" key="6">
    <source>
        <dbReference type="RefSeq" id="XP_058975766.1"/>
    </source>
</evidence>
<evidence type="ECO:0000313" key="9">
    <source>
        <dbReference type="RefSeq" id="XP_058979167.1"/>
    </source>
</evidence>
<evidence type="ECO:0000313" key="11">
    <source>
        <dbReference type="RefSeq" id="XP_058979366.1"/>
    </source>
</evidence>
<dbReference type="Proteomes" id="UP001652621">
    <property type="component" value="Unplaced"/>
</dbReference>
<name>A0ABM3VNR2_MUSDO</name>
<dbReference type="RefSeq" id="XP_058975683.1">
    <property type="nucleotide sequence ID" value="XM_059119700.1"/>
</dbReference>
<keyword evidence="3" id="KW-1185">Reference proteome</keyword>
<evidence type="ECO:0000313" key="8">
    <source>
        <dbReference type="RefSeq" id="XP_058978501.1"/>
    </source>
</evidence>
<dbReference type="RefSeq" id="XP_058975766.1">
    <property type="nucleotide sequence ID" value="XM_059119783.1"/>
</dbReference>
<dbReference type="RefSeq" id="XP_058987392.1">
    <property type="nucleotide sequence ID" value="XM_059131409.1"/>
</dbReference>
<dbReference type="RefSeq" id="XP_058987119.1">
    <property type="nucleotide sequence ID" value="XM_059131136.1"/>
</dbReference>
<dbReference type="RefSeq" id="XP_058982248.1">
    <property type="nucleotide sequence ID" value="XM_059126265.1"/>
</dbReference>
<dbReference type="RefSeq" id="XP_058975773.1">
    <property type="nucleotide sequence ID" value="XM_059119790.1"/>
</dbReference>
<dbReference type="RefSeq" id="XP_058982032.1">
    <property type="nucleotide sequence ID" value="XM_059126049.1"/>
</dbReference>
<evidence type="ECO:0000259" key="2">
    <source>
        <dbReference type="Pfam" id="PF16064"/>
    </source>
</evidence>
<evidence type="ECO:0000313" key="7">
    <source>
        <dbReference type="RefSeq" id="XP_058975773.1"/>
    </source>
</evidence>
<dbReference type="RefSeq" id="XP_058987762.1">
    <property type="nucleotide sequence ID" value="XM_059131779.1"/>
</dbReference>
<dbReference type="RefSeq" id="XP_058987120.1">
    <property type="nucleotide sequence ID" value="XM_059131137.1"/>
</dbReference>
<dbReference type="RefSeq" id="XP_058979168.1">
    <property type="nucleotide sequence ID" value="XM_059123185.1"/>
</dbReference>
<evidence type="ECO:0000313" key="25">
    <source>
        <dbReference type="RefSeq" id="XP_058987762.1"/>
    </source>
</evidence>
<evidence type="ECO:0000313" key="12">
    <source>
        <dbReference type="RefSeq" id="XP_058979367.1"/>
    </source>
</evidence>
<feature type="coiled-coil region" evidence="1">
    <location>
        <begin position="30"/>
        <end position="57"/>
    </location>
</feature>
<feature type="domain" description="DUF4806" evidence="2">
    <location>
        <begin position="81"/>
        <end position="152"/>
    </location>
</feature>
<dbReference type="RefSeq" id="XP_058979167.1">
    <property type="nucleotide sequence ID" value="XM_059123184.1"/>
</dbReference>
<dbReference type="InterPro" id="IPR032071">
    <property type="entry name" value="DUF4806"/>
</dbReference>
<dbReference type="GeneID" id="131806704"/>
<evidence type="ECO:0000313" key="10">
    <source>
        <dbReference type="RefSeq" id="XP_058979168.1"/>
    </source>
</evidence>
<accession>A0ABM3VNR2</accession>
<evidence type="ECO:0000256" key="1">
    <source>
        <dbReference type="SAM" id="Coils"/>
    </source>
</evidence>
<evidence type="ECO:0000313" key="16">
    <source>
        <dbReference type="RefSeq" id="XP_058982244.1"/>
    </source>
</evidence>
<dbReference type="RefSeq" id="XP_058982031.1">
    <property type="nucleotide sequence ID" value="XM_059126048.1"/>
</dbReference>
<dbReference type="RefSeq" id="XP_058982244.1">
    <property type="nucleotide sequence ID" value="XM_059126261.1"/>
</dbReference>
<organism evidence="3 20">
    <name type="scientific">Musca domestica</name>
    <name type="common">House fly</name>
    <dbReference type="NCBI Taxonomy" id="7370"/>
    <lineage>
        <taxon>Eukaryota</taxon>
        <taxon>Metazoa</taxon>
        <taxon>Ecdysozoa</taxon>
        <taxon>Arthropoda</taxon>
        <taxon>Hexapoda</taxon>
        <taxon>Insecta</taxon>
        <taxon>Pterygota</taxon>
        <taxon>Neoptera</taxon>
        <taxon>Endopterygota</taxon>
        <taxon>Diptera</taxon>
        <taxon>Brachycera</taxon>
        <taxon>Muscomorpha</taxon>
        <taxon>Muscoidea</taxon>
        <taxon>Muscidae</taxon>
        <taxon>Musca</taxon>
    </lineage>
</organism>
<dbReference type="RefSeq" id="XP_058975682.1">
    <property type="nucleotide sequence ID" value="XM_059119699.1"/>
</dbReference>
<dbReference type="RefSeq" id="XP_058987278.1">
    <property type="nucleotide sequence ID" value="XM_059131295.1"/>
</dbReference>
<evidence type="ECO:0000313" key="22">
    <source>
        <dbReference type="RefSeq" id="XP_058987391.1"/>
    </source>
</evidence>
<evidence type="ECO:0000313" key="19">
    <source>
        <dbReference type="RefSeq" id="XP_058987120.1"/>
    </source>
</evidence>
<sequence>MNFNANIFQTQSVFTDETVQSTPNNVAETNNETKNTNKKLENKIDLLQTEVEALKKIMCKQTILLEQVVKHIRPTSKDLKIFPINSLEELNSAEQLVNNEPESEVISYMKLKFGKDKIEKALHAMIGDNILLRVNWDGAKNKTAINKYRLFNFFYFESLRDTYETYPEFEKSFKLAFRKCKATFYRQTYSLKSK</sequence>
<proteinExistence type="predicted"/>
<evidence type="ECO:0000313" key="5">
    <source>
        <dbReference type="RefSeq" id="XP_058975683.1"/>
    </source>
</evidence>
<evidence type="ECO:0000313" key="15">
    <source>
        <dbReference type="RefSeq" id="XP_058982032.1"/>
    </source>
</evidence>
<dbReference type="RefSeq" id="XP_058979938.1">
    <property type="nucleotide sequence ID" value="XM_059123955.1"/>
</dbReference>
<dbReference type="RefSeq" id="XP_058987279.1">
    <property type="nucleotide sequence ID" value="XM_059131296.1"/>
</dbReference>
<dbReference type="RefSeq" id="XP_058987761.1">
    <property type="nucleotide sequence ID" value="XM_059131778.1"/>
</dbReference>
<dbReference type="RefSeq" id="XP_058979366.1">
    <property type="nucleotide sequence ID" value="XM_059123383.1"/>
</dbReference>
<dbReference type="Pfam" id="PF16064">
    <property type="entry name" value="DUF4806"/>
    <property type="match status" value="1"/>
</dbReference>
<evidence type="ECO:0000313" key="14">
    <source>
        <dbReference type="RefSeq" id="XP_058982031.1"/>
    </source>
</evidence>
<evidence type="ECO:0000313" key="24">
    <source>
        <dbReference type="RefSeq" id="XP_058987761.1"/>
    </source>
</evidence>
<evidence type="ECO:0000313" key="4">
    <source>
        <dbReference type="RefSeq" id="XP_058975682.1"/>
    </source>
</evidence>
<reference evidence="4 5" key="1">
    <citation type="submission" date="2025-05" db="UniProtKB">
        <authorList>
            <consortium name="RefSeq"/>
        </authorList>
    </citation>
    <scope>IDENTIFICATION</scope>
    <source>
        <strain evidence="4 5">Aabys</strain>
        <tissue evidence="4 5">Whole body</tissue>
    </source>
</reference>
<evidence type="ECO:0000313" key="18">
    <source>
        <dbReference type="RefSeq" id="XP_058987119.1"/>
    </source>
</evidence>
<dbReference type="RefSeq" id="XP_058987391.1">
    <property type="nucleotide sequence ID" value="XM_059131408.1"/>
</dbReference>
<dbReference type="RefSeq" id="XP_058978501.1">
    <property type="nucleotide sequence ID" value="XM_059122518.1"/>
</dbReference>
<evidence type="ECO:0000313" key="20">
    <source>
        <dbReference type="RefSeq" id="XP_058987278.1"/>
    </source>
</evidence>
<dbReference type="RefSeq" id="XP_058979367.1">
    <property type="nucleotide sequence ID" value="XM_059123384.1"/>
</dbReference>
<evidence type="ECO:0000313" key="13">
    <source>
        <dbReference type="RefSeq" id="XP_058979938.1"/>
    </source>
</evidence>
<gene>
    <name evidence="20 21" type="primary">LOC131806704</name>
    <name evidence="4 5" type="synonym">LOC131801252</name>
    <name evidence="6 7" type="synonym">LOC131801277</name>
    <name evidence="8" type="synonym">LOC131802346</name>
    <name evidence="9 10" type="synonym">LOC131802737</name>
    <name evidence="11 12" type="synonym">LOC131802778</name>
    <name evidence="13" type="synonym">LOC131803047</name>
    <name evidence="14 15" type="synonym">LOC131803982</name>
    <name evidence="16 17" type="synonym">LOC131804033</name>
    <name evidence="18 19" type="synonym">LOC131806641</name>
    <name evidence="22 23" type="synonym">LOC131806752</name>
    <name evidence="24 25" type="synonym">LOC131806907</name>
</gene>
<evidence type="ECO:0000313" key="21">
    <source>
        <dbReference type="RefSeq" id="XP_058987279.1"/>
    </source>
</evidence>
<evidence type="ECO:0000313" key="3">
    <source>
        <dbReference type="Proteomes" id="UP001652621"/>
    </source>
</evidence>
<evidence type="ECO:0000313" key="23">
    <source>
        <dbReference type="RefSeq" id="XP_058987392.1"/>
    </source>
</evidence>